<proteinExistence type="predicted"/>
<organism evidence="1 2">
    <name type="scientific">Hydrocarboniphaga effusa AP103</name>
    <dbReference type="NCBI Taxonomy" id="1172194"/>
    <lineage>
        <taxon>Bacteria</taxon>
        <taxon>Pseudomonadati</taxon>
        <taxon>Pseudomonadota</taxon>
        <taxon>Gammaproteobacteria</taxon>
        <taxon>Nevskiales</taxon>
        <taxon>Nevskiaceae</taxon>
        <taxon>Hydrocarboniphaga</taxon>
    </lineage>
</organism>
<evidence type="ECO:0000313" key="2">
    <source>
        <dbReference type="Proteomes" id="UP000003704"/>
    </source>
</evidence>
<dbReference type="PANTHER" id="PTHR38767:SF1">
    <property type="entry name" value="DNA POLYMERASE III SUBUNIT CHI"/>
    <property type="match status" value="1"/>
</dbReference>
<dbReference type="InterPro" id="IPR036768">
    <property type="entry name" value="PolIII_chi_sf"/>
</dbReference>
<evidence type="ECO:0000313" key="1">
    <source>
        <dbReference type="EMBL" id="EIT67600.1"/>
    </source>
</evidence>
<dbReference type="STRING" id="1172194.WQQ_40350"/>
<comment type="caution">
    <text evidence="1">The sequence shown here is derived from an EMBL/GenBank/DDBJ whole genome shotgun (WGS) entry which is preliminary data.</text>
</comment>
<dbReference type="AlphaFoldDB" id="I8T145"/>
<reference evidence="1 2" key="1">
    <citation type="journal article" date="2012" name="J. Bacteriol.">
        <title>Genome Sequence of n-Alkane-Degrading Hydrocarboniphaga effusa Strain AP103T (ATCC BAA-332T).</title>
        <authorList>
            <person name="Chang H.K."/>
            <person name="Zylstra G.J."/>
            <person name="Chae J.C."/>
        </authorList>
    </citation>
    <scope>NUCLEOTIDE SEQUENCE [LARGE SCALE GENOMIC DNA]</scope>
    <source>
        <strain evidence="1 2">AP103</strain>
    </source>
</reference>
<dbReference type="GO" id="GO:0032298">
    <property type="term" value="P:positive regulation of DNA-templated DNA replication initiation"/>
    <property type="evidence" value="ECO:0007669"/>
    <property type="project" value="TreeGrafter"/>
</dbReference>
<dbReference type="Proteomes" id="UP000003704">
    <property type="component" value="Unassembled WGS sequence"/>
</dbReference>
<dbReference type="OrthoDB" id="5297568at2"/>
<dbReference type="InterPro" id="IPR007459">
    <property type="entry name" value="DNA_pol3_chi"/>
</dbReference>
<protein>
    <recommendedName>
        <fullName evidence="3">DNA polymerase III subunit chi</fullName>
    </recommendedName>
</protein>
<name>I8T145_9GAMM</name>
<dbReference type="Pfam" id="PF04364">
    <property type="entry name" value="DNA_pol3_chi"/>
    <property type="match status" value="1"/>
</dbReference>
<keyword evidence="2" id="KW-1185">Reference proteome</keyword>
<dbReference type="SUPFAM" id="SSF102400">
    <property type="entry name" value="DNA polymerase III chi subunit"/>
    <property type="match status" value="1"/>
</dbReference>
<accession>I8T145</accession>
<dbReference type="RefSeq" id="WP_007186970.1">
    <property type="nucleotide sequence ID" value="NZ_AKGD01000004.1"/>
</dbReference>
<gene>
    <name evidence="1" type="ORF">WQQ_40350</name>
</gene>
<evidence type="ECO:0008006" key="3">
    <source>
        <dbReference type="Google" id="ProtNLM"/>
    </source>
</evidence>
<dbReference type="EMBL" id="AKGD01000004">
    <property type="protein sequence ID" value="EIT67600.1"/>
    <property type="molecule type" value="Genomic_DNA"/>
</dbReference>
<dbReference type="GO" id="GO:0006260">
    <property type="term" value="P:DNA replication"/>
    <property type="evidence" value="ECO:0007669"/>
    <property type="project" value="InterPro"/>
</dbReference>
<sequence>MTRIDFYILPDGEGGTSAPAFVISKLCEKATRSGARVYVRVTQPAMADEIDSSLWTFNQGSFISHERHRGEPTGEPHPAVLIGDGEPPESHLGILVNLGEDVPLYFSRFDRVLEIVPATAADRSSSRTRFKFYRDRGYELSTHNL</sequence>
<dbReference type="GO" id="GO:0003887">
    <property type="term" value="F:DNA-directed DNA polymerase activity"/>
    <property type="evidence" value="ECO:0007669"/>
    <property type="project" value="InterPro"/>
</dbReference>
<dbReference type="Gene3D" id="3.40.50.10110">
    <property type="entry name" value="DNA polymerase III subunit chi"/>
    <property type="match status" value="1"/>
</dbReference>
<dbReference type="GO" id="GO:0003677">
    <property type="term" value="F:DNA binding"/>
    <property type="evidence" value="ECO:0007669"/>
    <property type="project" value="InterPro"/>
</dbReference>
<dbReference type="PANTHER" id="PTHR38767">
    <property type="entry name" value="DNA POLYMERASE III SUBUNIT CHI"/>
    <property type="match status" value="1"/>
</dbReference>